<feature type="coiled-coil region" evidence="2">
    <location>
        <begin position="48"/>
        <end position="82"/>
    </location>
</feature>
<gene>
    <name evidence="4" type="ORF">CUROG_10285</name>
</gene>
<dbReference type="Pfam" id="PF04012">
    <property type="entry name" value="PspA_IM30"/>
    <property type="match status" value="1"/>
</dbReference>
<organism evidence="4 5">
    <name type="scientific">Corynebacterium urogenitale</name>
    <dbReference type="NCBI Taxonomy" id="2487892"/>
    <lineage>
        <taxon>Bacteria</taxon>
        <taxon>Bacillati</taxon>
        <taxon>Actinomycetota</taxon>
        <taxon>Actinomycetes</taxon>
        <taxon>Mycobacteriales</taxon>
        <taxon>Corynebacteriaceae</taxon>
        <taxon>Corynebacterium</taxon>
    </lineage>
</organism>
<evidence type="ECO:0000313" key="5">
    <source>
        <dbReference type="Proteomes" id="UP000326711"/>
    </source>
</evidence>
<dbReference type="InterPro" id="IPR007157">
    <property type="entry name" value="PspA_VIPP1"/>
</dbReference>
<sequence>MANPFSKGWKYLMQSLDTKIEENADPNVQIAQATEAAKRQHAEITKSAASIIGNRNQLEMKMNRLQQDQAKLADNARAAIQQADQAAAAGDAAKAQDLNQTAEVFASQLVTVEQELEETKQLYAGAVEAAKQAEAQQKQSEMRLQDQMQQITQLRSQVEQAKMQEATAQSMQQLDGLQADRDVPTLDSVRDKIEQRYARALGAQELVESSVHGRMDEITMAGNDMKASSRLEEIRAQMNAEKGQLNPGSAAGVAGEGQRQLDSGEDSGEAR</sequence>
<keyword evidence="5" id="KW-1185">Reference proteome</keyword>
<dbReference type="OrthoDB" id="3542619at2"/>
<evidence type="ECO:0000256" key="1">
    <source>
        <dbReference type="ARBA" id="ARBA00043985"/>
    </source>
</evidence>
<evidence type="ECO:0000313" key="4">
    <source>
        <dbReference type="EMBL" id="QFQ03389.1"/>
    </source>
</evidence>
<dbReference type="Proteomes" id="UP000326711">
    <property type="component" value="Chromosome"/>
</dbReference>
<dbReference type="KEGG" id="cuo:CUROG_10285"/>
<reference evidence="5" key="1">
    <citation type="submission" date="2019-10" db="EMBL/GenBank/DDBJ databases">
        <title>Complete genome sequence of Corynebacterium urogenitalis DSM 108747, isolated from the genital tract of a cow.</title>
        <authorList>
            <person name="Ruckert C."/>
            <person name="Ballas P."/>
            <person name="Wagener K."/>
            <person name="Drillich M."/>
            <person name="Kaempfer P."/>
            <person name="Busse H.-J."/>
            <person name="Ehling-Schulz M."/>
        </authorList>
    </citation>
    <scope>NUCLEOTIDE SEQUENCE [LARGE SCALE GENOMIC DNA]</scope>
    <source>
        <strain evidence="5">LMM 1652</strain>
    </source>
</reference>
<comment type="similarity">
    <text evidence="1">Belongs to the PspA/Vipp/IM30 family.</text>
</comment>
<proteinExistence type="inferred from homology"/>
<feature type="coiled-coil region" evidence="2">
    <location>
        <begin position="116"/>
        <end position="164"/>
    </location>
</feature>
<keyword evidence="2" id="KW-0175">Coiled coil</keyword>
<feature type="region of interest" description="Disordered" evidence="3">
    <location>
        <begin position="230"/>
        <end position="271"/>
    </location>
</feature>
<protein>
    <submittedName>
        <fullName evidence="4">PspA/IM30 family protein</fullName>
    </submittedName>
</protein>
<accession>A0A5J6ZD27</accession>
<dbReference type="EMBL" id="CP045032">
    <property type="protein sequence ID" value="QFQ03389.1"/>
    <property type="molecule type" value="Genomic_DNA"/>
</dbReference>
<dbReference type="AlphaFoldDB" id="A0A5J6ZD27"/>
<evidence type="ECO:0000256" key="2">
    <source>
        <dbReference type="SAM" id="Coils"/>
    </source>
</evidence>
<dbReference type="RefSeq" id="WP_151903630.1">
    <property type="nucleotide sequence ID" value="NZ_CP045032.1"/>
</dbReference>
<name>A0A5J6ZD27_9CORY</name>
<evidence type="ECO:0000256" key="3">
    <source>
        <dbReference type="SAM" id="MobiDB-lite"/>
    </source>
</evidence>